<organism evidence="2 3">
    <name type="scientific">Desulforhopalus singaporensis</name>
    <dbReference type="NCBI Taxonomy" id="91360"/>
    <lineage>
        <taxon>Bacteria</taxon>
        <taxon>Pseudomonadati</taxon>
        <taxon>Thermodesulfobacteriota</taxon>
        <taxon>Desulfobulbia</taxon>
        <taxon>Desulfobulbales</taxon>
        <taxon>Desulfocapsaceae</taxon>
        <taxon>Desulforhopalus</taxon>
    </lineage>
</organism>
<keyword evidence="1" id="KW-0812">Transmembrane</keyword>
<dbReference type="STRING" id="91360.SAMN05660330_02075"/>
<dbReference type="Proteomes" id="UP000199073">
    <property type="component" value="Unassembled WGS sequence"/>
</dbReference>
<dbReference type="OrthoDB" id="5148555at2"/>
<gene>
    <name evidence="2" type="ORF">SAMN05660330_02075</name>
</gene>
<evidence type="ECO:0000256" key="1">
    <source>
        <dbReference type="SAM" id="Phobius"/>
    </source>
</evidence>
<keyword evidence="3" id="KW-1185">Reference proteome</keyword>
<evidence type="ECO:0000313" key="2">
    <source>
        <dbReference type="EMBL" id="SDP19533.1"/>
    </source>
</evidence>
<proteinExistence type="predicted"/>
<protein>
    <submittedName>
        <fullName evidence="2">Uncharacterized protein</fullName>
    </submittedName>
</protein>
<keyword evidence="1" id="KW-1133">Transmembrane helix</keyword>
<dbReference type="Gene3D" id="3.90.1480.10">
    <property type="entry name" value="Alpha-2,3-sialyltransferase"/>
    <property type="match status" value="1"/>
</dbReference>
<sequence>MNILSVNILRRWIPPILFELMNSFRASYLGHIFAEQLKSNKVLAGRHSGERCFIVGSGPSLKSQDISRLADENVILLNNFFVHPLFSQIVEGAGTKYYLSAPTHPPQTRQEWKDWYQAMAAVMPPRVEMLFGLARYKDCTASIIEELGLFDSQRKYWYLPGRRYDPNLFNGNEKYLSADHVMLTARAASIYGLIWAVFFGFSEIILLGMDHNYILFEYESEMRMYEKGVHQNNELARTFGDSFYTQEFLRQYEIFSEYTFIRDHSRARILNATTGGLLRVFPRIVLDDLWSNEY</sequence>
<reference evidence="2 3" key="1">
    <citation type="submission" date="2016-10" db="EMBL/GenBank/DDBJ databases">
        <authorList>
            <person name="de Groot N.N."/>
        </authorList>
    </citation>
    <scope>NUCLEOTIDE SEQUENCE [LARGE SCALE GENOMIC DNA]</scope>
    <source>
        <strain evidence="2 3">DSM 12130</strain>
    </source>
</reference>
<evidence type="ECO:0000313" key="3">
    <source>
        <dbReference type="Proteomes" id="UP000199073"/>
    </source>
</evidence>
<accession>A0A1H0QQ99</accession>
<feature type="transmembrane region" description="Helical" evidence="1">
    <location>
        <begin position="190"/>
        <end position="209"/>
    </location>
</feature>
<dbReference type="RefSeq" id="WP_143005481.1">
    <property type="nucleotide sequence ID" value="NZ_FNJI01000012.1"/>
</dbReference>
<name>A0A1H0QQ99_9BACT</name>
<dbReference type="AlphaFoldDB" id="A0A1H0QQ99"/>
<keyword evidence="1" id="KW-0472">Membrane</keyword>
<dbReference type="EMBL" id="FNJI01000012">
    <property type="protein sequence ID" value="SDP19533.1"/>
    <property type="molecule type" value="Genomic_DNA"/>
</dbReference>